<gene>
    <name evidence="1" type="ORF">DL89DRAFT_58403</name>
</gene>
<sequence>MAAAGLGWQLVGHGRVNLRQDYCLGLGQLLLLLGRQWMFGIKPVRPVQANQVRPLVVQWRDWRQDRLAQVAPPATCSWWLHCSLSSGLLLAALAAKGAGDPLQQTRVALLVVVRQWRCLVAGIGVQRARAMPAHFLRRRAWPDRRLHRRRLDRLGPPPAAQ</sequence>
<name>A0A1Y1VZK7_9FUNG</name>
<dbReference type="EMBL" id="MCFD01000014">
    <property type="protein sequence ID" value="ORX66698.1"/>
    <property type="molecule type" value="Genomic_DNA"/>
</dbReference>
<evidence type="ECO:0000313" key="1">
    <source>
        <dbReference type="EMBL" id="ORX66698.1"/>
    </source>
</evidence>
<dbReference type="Proteomes" id="UP000193922">
    <property type="component" value="Unassembled WGS sequence"/>
</dbReference>
<dbReference type="AlphaFoldDB" id="A0A1Y1VZK7"/>
<keyword evidence="2" id="KW-1185">Reference proteome</keyword>
<evidence type="ECO:0000313" key="2">
    <source>
        <dbReference type="Proteomes" id="UP000193922"/>
    </source>
</evidence>
<reference evidence="1 2" key="1">
    <citation type="submission" date="2016-07" db="EMBL/GenBank/DDBJ databases">
        <title>Pervasive Adenine N6-methylation of Active Genes in Fungi.</title>
        <authorList>
            <consortium name="DOE Joint Genome Institute"/>
            <person name="Mondo S.J."/>
            <person name="Dannebaum R.O."/>
            <person name="Kuo R.C."/>
            <person name="Labutti K."/>
            <person name="Haridas S."/>
            <person name="Kuo A."/>
            <person name="Salamov A."/>
            <person name="Ahrendt S.R."/>
            <person name="Lipzen A."/>
            <person name="Sullivan W."/>
            <person name="Andreopoulos W.B."/>
            <person name="Clum A."/>
            <person name="Lindquist E."/>
            <person name="Daum C."/>
            <person name="Ramamoorthy G.K."/>
            <person name="Gryganskyi A."/>
            <person name="Culley D."/>
            <person name="Magnuson J.K."/>
            <person name="James T.Y."/>
            <person name="O'Malley M.A."/>
            <person name="Stajich J.E."/>
            <person name="Spatafora J.W."/>
            <person name="Visel A."/>
            <person name="Grigoriev I.V."/>
        </authorList>
    </citation>
    <scope>NUCLEOTIDE SEQUENCE [LARGE SCALE GENOMIC DNA]</scope>
    <source>
        <strain evidence="1 2">ATCC 12442</strain>
    </source>
</reference>
<protein>
    <submittedName>
        <fullName evidence="1">Uncharacterized protein</fullName>
    </submittedName>
</protein>
<organism evidence="1 2">
    <name type="scientific">Linderina pennispora</name>
    <dbReference type="NCBI Taxonomy" id="61395"/>
    <lineage>
        <taxon>Eukaryota</taxon>
        <taxon>Fungi</taxon>
        <taxon>Fungi incertae sedis</taxon>
        <taxon>Zoopagomycota</taxon>
        <taxon>Kickxellomycotina</taxon>
        <taxon>Kickxellomycetes</taxon>
        <taxon>Kickxellales</taxon>
        <taxon>Kickxellaceae</taxon>
        <taxon>Linderina</taxon>
    </lineage>
</organism>
<proteinExistence type="predicted"/>
<dbReference type="GeneID" id="63808482"/>
<comment type="caution">
    <text evidence="1">The sequence shown here is derived from an EMBL/GenBank/DDBJ whole genome shotgun (WGS) entry which is preliminary data.</text>
</comment>
<accession>A0A1Y1VZK7</accession>
<dbReference type="RefSeq" id="XP_040740657.1">
    <property type="nucleotide sequence ID" value="XM_040891834.1"/>
</dbReference>